<dbReference type="EMBL" id="GL376581">
    <property type="status" value="NOT_ANNOTATED_CDS"/>
    <property type="molecule type" value="Genomic_DNA"/>
</dbReference>
<dbReference type="HOGENOM" id="CLU_427955_0_0_1"/>
<sequence>MAPPRKRKATAMDVIEIEIDDDGASVEESTPVTSQHKEEANEMEEQLCVHATTVYNDFVRFFQRRSSQQIAANRMFIVRHKAFAAKMRHSYPTAASLPYHHAMQNISFVETSEPPLPPHEDVSEWRKTTLHNPNENVTLQKQAVILPRIPTTPNATMWTALSKNYEVEDEPQLKFLPYFGDDDEDDVVSEFYQIKLQGTSAMEVEFTKEMCEAVLGQLQSTWELSLADLTRVAKAIDVEPEVVVEVHKKMRAAHKRAKKQKRMREAAENLKMKQDSGAAVDGDAAPKDAQAINLENMEECFEWYSTAGDSFRSLFCRRCYKYDCDYHGCVEGPGLSITEQNAVAEKIRKKSSTANTGRNCGNQCFLGRMGSSATTQFSKSGAISAAFHWDRQARIAGARAYFICSGNFCDIAKMMGNKTCAEVAEFCDFYEINEISMAEERKLQWKPRRSRKKKMAPSTSHLQQIRSQLLDGVSTKIVPCAHAGPCEPSECSCIAEGVFCSKLCNCVHADCHIFYNGCRCAKGRCRTKACPCFAAGRECDLDLCTMCCAEEIAALSDSSASGNTPSADTSGVSAPAMKPAPSASAPAQPTSCQNRNMTLRKTKRMRLARSINEDAGWGLFVDEFVAKDEFLIEYIGEMVSHEEAERRGAIYDKLNRSYLFNLDSGTVVDSTRKGNKTRFINHSSKPNCFAKIMNVNSDFRIGLYALQDLEPHTELFFDYRYDQEFHNVNLHKQPTVTEWMKEVKDSRDAARKKSAAPQKS</sequence>
<keyword evidence="3" id="KW-0949">S-adenosyl-L-methionine</keyword>
<evidence type="ECO:0000256" key="3">
    <source>
        <dbReference type="ARBA" id="ARBA00022691"/>
    </source>
</evidence>
<dbReference type="InterPro" id="IPR048358">
    <property type="entry name" value="EZH1/2_MCSS"/>
</dbReference>
<dbReference type="GO" id="GO:0031507">
    <property type="term" value="P:heterochromatin formation"/>
    <property type="evidence" value="ECO:0007669"/>
    <property type="project" value="TreeGrafter"/>
</dbReference>
<feature type="compositionally biased region" description="Polar residues" evidence="7">
    <location>
        <begin position="558"/>
        <end position="572"/>
    </location>
</feature>
<dbReference type="InterPro" id="IPR046341">
    <property type="entry name" value="SET_dom_sf"/>
</dbReference>
<dbReference type="GO" id="GO:0003682">
    <property type="term" value="F:chromatin binding"/>
    <property type="evidence" value="ECO:0007669"/>
    <property type="project" value="TreeGrafter"/>
</dbReference>
<dbReference type="PANTHER" id="PTHR45747">
    <property type="entry name" value="HISTONE-LYSINE N-METHYLTRANSFERASE E(Z)"/>
    <property type="match status" value="1"/>
</dbReference>
<dbReference type="GO" id="GO:0005634">
    <property type="term" value="C:nucleus"/>
    <property type="evidence" value="ECO:0007669"/>
    <property type="project" value="TreeGrafter"/>
</dbReference>
<keyword evidence="5" id="KW-0804">Transcription</keyword>
<feature type="compositionally biased region" description="Low complexity" evidence="7">
    <location>
        <begin position="573"/>
        <end position="591"/>
    </location>
</feature>
<evidence type="ECO:0000256" key="4">
    <source>
        <dbReference type="ARBA" id="ARBA00023015"/>
    </source>
</evidence>
<keyword evidence="2" id="KW-0808">Transferase</keyword>
<protein>
    <submittedName>
        <fullName evidence="10">Uncharacterized protein</fullName>
    </submittedName>
</protein>
<evidence type="ECO:0000256" key="6">
    <source>
        <dbReference type="ARBA" id="ARBA00048568"/>
    </source>
</evidence>
<reference evidence="11" key="2">
    <citation type="submission" date="2010-04" db="EMBL/GenBank/DDBJ databases">
        <authorList>
            <person name="Buell R."/>
            <person name="Hamilton J."/>
            <person name="Hostetler J."/>
        </authorList>
    </citation>
    <scope>NUCLEOTIDE SEQUENCE [LARGE SCALE GENOMIC DNA]</scope>
    <source>
        <strain evidence="11">DAOM:BR144</strain>
    </source>
</reference>
<dbReference type="GO" id="GO:0032259">
    <property type="term" value="P:methylation"/>
    <property type="evidence" value="ECO:0007669"/>
    <property type="project" value="UniProtKB-KW"/>
</dbReference>
<dbReference type="STRING" id="431595.K3X6N2"/>
<dbReference type="PROSITE" id="PS50280">
    <property type="entry name" value="SET"/>
    <property type="match status" value="1"/>
</dbReference>
<evidence type="ECO:0000313" key="10">
    <source>
        <dbReference type="EnsemblProtists" id="PYU1_T012881"/>
    </source>
</evidence>
<feature type="region of interest" description="Disordered" evidence="7">
    <location>
        <begin position="558"/>
        <end position="592"/>
    </location>
</feature>
<comment type="catalytic activity">
    <reaction evidence="6">
        <text>L-lysyl(27)-[histone H3] + 3 S-adenosyl-L-methionine = N(6),N(6),N(6)-trimethyl-L-lysyl(27)-[histone H3] + 3 S-adenosyl-L-homocysteine + 3 H(+)</text>
        <dbReference type="Rhea" id="RHEA:60292"/>
        <dbReference type="Rhea" id="RHEA-COMP:15535"/>
        <dbReference type="Rhea" id="RHEA-COMP:15548"/>
        <dbReference type="ChEBI" id="CHEBI:15378"/>
        <dbReference type="ChEBI" id="CHEBI:29969"/>
        <dbReference type="ChEBI" id="CHEBI:57856"/>
        <dbReference type="ChEBI" id="CHEBI:59789"/>
        <dbReference type="ChEBI" id="CHEBI:61961"/>
        <dbReference type="EC" id="2.1.1.356"/>
    </reaction>
</comment>
<evidence type="ECO:0000259" key="9">
    <source>
        <dbReference type="PROSITE" id="PS51633"/>
    </source>
</evidence>
<dbReference type="Pfam" id="PF21358">
    <property type="entry name" value="Ezh2_MCSS"/>
    <property type="match status" value="1"/>
</dbReference>
<evidence type="ECO:0000256" key="7">
    <source>
        <dbReference type="SAM" id="MobiDB-lite"/>
    </source>
</evidence>
<feature type="domain" description="CXC" evidence="9">
    <location>
        <begin position="447"/>
        <end position="564"/>
    </location>
</feature>
<dbReference type="PANTHER" id="PTHR45747:SF4">
    <property type="entry name" value="HISTONE-LYSINE N-METHYLTRANSFERASE E(Z)"/>
    <property type="match status" value="1"/>
</dbReference>
<dbReference type="OMA" id="CTKETID"/>
<dbReference type="SMART" id="SM01114">
    <property type="entry name" value="CXC"/>
    <property type="match status" value="1"/>
</dbReference>
<reference evidence="11" key="1">
    <citation type="journal article" date="2010" name="Genome Biol.">
        <title>Genome sequence of the necrotrophic plant pathogen Pythium ultimum reveals original pathogenicity mechanisms and effector repertoire.</title>
        <authorList>
            <person name="Levesque C.A."/>
            <person name="Brouwer H."/>
            <person name="Cano L."/>
            <person name="Hamilton J.P."/>
            <person name="Holt C."/>
            <person name="Huitema E."/>
            <person name="Raffaele S."/>
            <person name="Robideau G.P."/>
            <person name="Thines M."/>
            <person name="Win J."/>
            <person name="Zerillo M.M."/>
            <person name="Beakes G.W."/>
            <person name="Boore J.L."/>
            <person name="Busam D."/>
            <person name="Dumas B."/>
            <person name="Ferriera S."/>
            <person name="Fuerstenberg S.I."/>
            <person name="Gachon C.M."/>
            <person name="Gaulin E."/>
            <person name="Govers F."/>
            <person name="Grenville-Briggs L."/>
            <person name="Horner N."/>
            <person name="Hostetler J."/>
            <person name="Jiang R.H."/>
            <person name="Johnson J."/>
            <person name="Krajaejun T."/>
            <person name="Lin H."/>
            <person name="Meijer H.J."/>
            <person name="Moore B."/>
            <person name="Morris P."/>
            <person name="Phuntmart V."/>
            <person name="Puiu D."/>
            <person name="Shetty J."/>
            <person name="Stajich J.E."/>
            <person name="Tripathy S."/>
            <person name="Wawra S."/>
            <person name="van West P."/>
            <person name="Whitty B.R."/>
            <person name="Coutinho P.M."/>
            <person name="Henrissat B."/>
            <person name="Martin F."/>
            <person name="Thomas P.D."/>
            <person name="Tyler B.M."/>
            <person name="De Vries R.P."/>
            <person name="Kamoun S."/>
            <person name="Yandell M."/>
            <person name="Tisserat N."/>
            <person name="Buell C.R."/>
        </authorList>
    </citation>
    <scope>NUCLEOTIDE SEQUENCE</scope>
    <source>
        <strain evidence="11">DAOM:BR144</strain>
    </source>
</reference>
<dbReference type="InterPro" id="IPR041355">
    <property type="entry name" value="Pre-SET_CXC"/>
</dbReference>
<dbReference type="Proteomes" id="UP000019132">
    <property type="component" value="Unassembled WGS sequence"/>
</dbReference>
<dbReference type="VEuPathDB" id="FungiDB:PYU1_G012854"/>
<evidence type="ECO:0000256" key="1">
    <source>
        <dbReference type="ARBA" id="ARBA00022603"/>
    </source>
</evidence>
<proteinExistence type="predicted"/>
<dbReference type="eggNOG" id="KOG1079">
    <property type="taxonomic scope" value="Eukaryota"/>
</dbReference>
<dbReference type="InParanoid" id="K3X6N2"/>
<evidence type="ECO:0000313" key="11">
    <source>
        <dbReference type="Proteomes" id="UP000019132"/>
    </source>
</evidence>
<keyword evidence="4" id="KW-0805">Transcription regulation</keyword>
<dbReference type="GO" id="GO:0140951">
    <property type="term" value="F:histone H3K27 trimethyltransferase activity"/>
    <property type="evidence" value="ECO:0007669"/>
    <property type="project" value="UniProtKB-EC"/>
</dbReference>
<dbReference type="Pfam" id="PF00856">
    <property type="entry name" value="SET"/>
    <property type="match status" value="1"/>
</dbReference>
<dbReference type="InterPro" id="IPR045318">
    <property type="entry name" value="EZH1/2-like"/>
</dbReference>
<evidence type="ECO:0000259" key="8">
    <source>
        <dbReference type="PROSITE" id="PS50280"/>
    </source>
</evidence>
<dbReference type="SUPFAM" id="SSF82199">
    <property type="entry name" value="SET domain"/>
    <property type="match status" value="1"/>
</dbReference>
<dbReference type="CDD" id="cd10519">
    <property type="entry name" value="SET_EZH"/>
    <property type="match status" value="1"/>
</dbReference>
<dbReference type="AlphaFoldDB" id="K3X6N2"/>
<reference evidence="10" key="3">
    <citation type="submission" date="2015-02" db="UniProtKB">
        <authorList>
            <consortium name="EnsemblProtists"/>
        </authorList>
    </citation>
    <scope>IDENTIFICATION</scope>
    <source>
        <strain evidence="10">DAOM BR144</strain>
    </source>
</reference>
<dbReference type="InterPro" id="IPR026489">
    <property type="entry name" value="CXC_dom"/>
</dbReference>
<accession>K3X6N2</accession>
<feature type="domain" description="SET" evidence="8">
    <location>
        <begin position="603"/>
        <end position="720"/>
    </location>
</feature>
<evidence type="ECO:0000256" key="2">
    <source>
        <dbReference type="ARBA" id="ARBA00022679"/>
    </source>
</evidence>
<dbReference type="Gene3D" id="2.170.270.10">
    <property type="entry name" value="SET domain"/>
    <property type="match status" value="1"/>
</dbReference>
<dbReference type="EnsemblProtists" id="PYU1_T012881">
    <property type="protein sequence ID" value="PYU1_T012881"/>
    <property type="gene ID" value="PYU1_G012854"/>
</dbReference>
<dbReference type="Pfam" id="PF18264">
    <property type="entry name" value="preSET_CXC"/>
    <property type="match status" value="1"/>
</dbReference>
<dbReference type="PROSITE" id="PS51633">
    <property type="entry name" value="CXC"/>
    <property type="match status" value="1"/>
</dbReference>
<dbReference type="SMART" id="SM00317">
    <property type="entry name" value="SET"/>
    <property type="match status" value="1"/>
</dbReference>
<keyword evidence="11" id="KW-1185">Reference proteome</keyword>
<dbReference type="InterPro" id="IPR001214">
    <property type="entry name" value="SET_dom"/>
</dbReference>
<name>K3X6N2_GLOUD</name>
<organism evidence="10 11">
    <name type="scientific">Globisporangium ultimum (strain ATCC 200006 / CBS 805.95 / DAOM BR144)</name>
    <name type="common">Pythium ultimum</name>
    <dbReference type="NCBI Taxonomy" id="431595"/>
    <lineage>
        <taxon>Eukaryota</taxon>
        <taxon>Sar</taxon>
        <taxon>Stramenopiles</taxon>
        <taxon>Oomycota</taxon>
        <taxon>Peronosporomycetes</taxon>
        <taxon>Pythiales</taxon>
        <taxon>Pythiaceae</taxon>
        <taxon>Globisporangium</taxon>
    </lineage>
</organism>
<dbReference type="InterPro" id="IPR033467">
    <property type="entry name" value="Tesmin/TSO1-like_CXC"/>
</dbReference>
<evidence type="ECO:0000256" key="5">
    <source>
        <dbReference type="ARBA" id="ARBA00023163"/>
    </source>
</evidence>
<keyword evidence="1" id="KW-0489">Methyltransferase</keyword>